<feature type="transmembrane region" description="Helical" evidence="4">
    <location>
        <begin position="290"/>
        <end position="311"/>
    </location>
</feature>
<feature type="transmembrane region" description="Helical" evidence="4">
    <location>
        <begin position="345"/>
        <end position="364"/>
    </location>
</feature>
<comment type="subcellular location">
    <subcellularLocation>
        <location evidence="1">Membrane</location>
        <topology evidence="1">Multi-pass membrane protein</topology>
    </subcellularLocation>
</comment>
<gene>
    <name evidence="5" type="ORF">LADA_0B00210G</name>
</gene>
<proteinExistence type="inferred from homology"/>
<protein>
    <submittedName>
        <fullName evidence="5">LADA_0B00210g1_1</fullName>
    </submittedName>
</protein>
<dbReference type="Proteomes" id="UP000190274">
    <property type="component" value="Chromosome B"/>
</dbReference>
<dbReference type="InterPro" id="IPR050327">
    <property type="entry name" value="Proton-linked_MCT"/>
</dbReference>
<evidence type="ECO:0000313" key="5">
    <source>
        <dbReference type="EMBL" id="SCU79371.1"/>
    </source>
</evidence>
<evidence type="ECO:0000313" key="6">
    <source>
        <dbReference type="Proteomes" id="UP000190274"/>
    </source>
</evidence>
<evidence type="ECO:0000256" key="2">
    <source>
        <dbReference type="ARBA" id="ARBA00006727"/>
    </source>
</evidence>
<name>A0A1G4IRT7_9SACH</name>
<feature type="transmembrane region" description="Helical" evidence="4">
    <location>
        <begin position="146"/>
        <end position="163"/>
    </location>
</feature>
<feature type="region of interest" description="Disordered" evidence="3">
    <location>
        <begin position="20"/>
        <end position="48"/>
    </location>
</feature>
<dbReference type="PANTHER" id="PTHR11360">
    <property type="entry name" value="MONOCARBOXYLATE TRANSPORTER"/>
    <property type="match status" value="1"/>
</dbReference>
<organism evidence="5 6">
    <name type="scientific">Lachancea dasiensis</name>
    <dbReference type="NCBI Taxonomy" id="1072105"/>
    <lineage>
        <taxon>Eukaryota</taxon>
        <taxon>Fungi</taxon>
        <taxon>Dikarya</taxon>
        <taxon>Ascomycota</taxon>
        <taxon>Saccharomycotina</taxon>
        <taxon>Saccharomycetes</taxon>
        <taxon>Saccharomycetales</taxon>
        <taxon>Saccharomycetaceae</taxon>
        <taxon>Lachancea</taxon>
    </lineage>
</organism>
<reference evidence="6" key="1">
    <citation type="submission" date="2016-03" db="EMBL/GenBank/DDBJ databases">
        <authorList>
            <person name="Devillers H."/>
        </authorList>
    </citation>
    <scope>NUCLEOTIDE SEQUENCE [LARGE SCALE GENOMIC DNA]</scope>
</reference>
<comment type="similarity">
    <text evidence="2">Belongs to the major facilitator superfamily. Monocarboxylate porter (TC 2.A.1.13) family.</text>
</comment>
<dbReference type="GO" id="GO:0022857">
    <property type="term" value="F:transmembrane transporter activity"/>
    <property type="evidence" value="ECO:0007669"/>
    <property type="project" value="InterPro"/>
</dbReference>
<feature type="transmembrane region" description="Helical" evidence="4">
    <location>
        <begin position="175"/>
        <end position="197"/>
    </location>
</feature>
<evidence type="ECO:0000256" key="4">
    <source>
        <dbReference type="SAM" id="Phobius"/>
    </source>
</evidence>
<feature type="transmembrane region" description="Helical" evidence="4">
    <location>
        <begin position="444"/>
        <end position="462"/>
    </location>
</feature>
<feature type="transmembrane region" description="Helical" evidence="4">
    <location>
        <begin position="115"/>
        <end position="134"/>
    </location>
</feature>
<evidence type="ECO:0000256" key="1">
    <source>
        <dbReference type="ARBA" id="ARBA00004141"/>
    </source>
</evidence>
<dbReference type="AlphaFoldDB" id="A0A1G4IRT7"/>
<dbReference type="SUPFAM" id="SSF103473">
    <property type="entry name" value="MFS general substrate transporter"/>
    <property type="match status" value="1"/>
</dbReference>
<keyword evidence="6" id="KW-1185">Reference proteome</keyword>
<dbReference type="PANTHER" id="PTHR11360:SF315">
    <property type="entry name" value="TRANSPORTER MCH2-RELATED"/>
    <property type="match status" value="1"/>
</dbReference>
<keyword evidence="4" id="KW-1133">Transmembrane helix</keyword>
<dbReference type="OrthoDB" id="2213137at2759"/>
<feature type="compositionally biased region" description="Polar residues" evidence="3">
    <location>
        <begin position="24"/>
        <end position="34"/>
    </location>
</feature>
<feature type="transmembrane region" description="Helical" evidence="4">
    <location>
        <begin position="376"/>
        <end position="399"/>
    </location>
</feature>
<dbReference type="Pfam" id="PF07690">
    <property type="entry name" value="MFS_1"/>
    <property type="match status" value="1"/>
</dbReference>
<keyword evidence="4" id="KW-0812">Transmembrane</keyword>
<dbReference type="GO" id="GO:0016020">
    <property type="term" value="C:membrane"/>
    <property type="evidence" value="ECO:0007669"/>
    <property type="project" value="UniProtKB-SubCell"/>
</dbReference>
<feature type="transmembrane region" description="Helical" evidence="4">
    <location>
        <begin position="411"/>
        <end position="432"/>
    </location>
</feature>
<accession>A0A1G4IRT7</accession>
<dbReference type="Gene3D" id="1.20.1250.20">
    <property type="entry name" value="MFS general substrate transporter like domains"/>
    <property type="match status" value="2"/>
</dbReference>
<dbReference type="InterPro" id="IPR011701">
    <property type="entry name" value="MFS"/>
</dbReference>
<feature type="transmembrane region" description="Helical" evidence="4">
    <location>
        <begin position="238"/>
        <end position="256"/>
    </location>
</feature>
<keyword evidence="4" id="KW-0472">Membrane</keyword>
<sequence>MSSSTLARYINEVPNTVDKKVRSSSRSEALNNADCSDEDEKSGAAEQTVVSEKDDGLYARDEYLDPPPDGGYGWVCCGCVALMNFATWGPNTCYGIFLSYFLSSNYFPEATPTDFAVIGGIVIGLTLILLPFVAACMSIFGYKRTLAFAIVLEAVAFISSSFAKTVGVLYVTYGVLLGISFGIIFGSNTIVIPSWFLKKRALANGMGHVGVGLGGLVFSFAVHAMIDRTGDHRWAMRMLAATTFSINILSLCFVKVRQLKSSNEKENSFEVLKKSFDHSVLKITPLHYSALWSSFCTVGYVILMFSISNYATSIGLPVKEATVALAIFNGSQALGRPFMGWLSEVAGRCNASILLTGYTLILLLPFWLNITKFQELVPFCILLGFGAGVGAVNVVPLVADVVGIQRFAAGMGYVFFGNGGVTLFAEVVALRLRNLESQKPYLRCQIFVICMYFGGLLSLLPYREWKVRRVLNARINNELLEDSSKETYELLLQNTWLNYFKRMFLPMEI</sequence>
<dbReference type="InterPro" id="IPR036259">
    <property type="entry name" value="MFS_trans_sf"/>
</dbReference>
<dbReference type="EMBL" id="LT598456">
    <property type="protein sequence ID" value="SCU79371.1"/>
    <property type="molecule type" value="Genomic_DNA"/>
</dbReference>
<feature type="transmembrane region" description="Helical" evidence="4">
    <location>
        <begin position="209"/>
        <end position="226"/>
    </location>
</feature>
<evidence type="ECO:0000256" key="3">
    <source>
        <dbReference type="SAM" id="MobiDB-lite"/>
    </source>
</evidence>